<keyword evidence="1" id="KW-1133">Transmembrane helix</keyword>
<keyword evidence="1" id="KW-0472">Membrane</keyword>
<evidence type="ECO:0000313" key="3">
    <source>
        <dbReference type="Proteomes" id="UP000325577"/>
    </source>
</evidence>
<accession>A0A5J5BY93</accession>
<evidence type="ECO:0000256" key="1">
    <source>
        <dbReference type="SAM" id="Phobius"/>
    </source>
</evidence>
<sequence>MTLAFTLASWVWRQRKKQRAEREKSLRLFPVLVGFWFYSLFWALLLLKGSSHLSLSRSHILLLATIIVSSLHPSIVGLIHKISSVRALLD</sequence>
<gene>
    <name evidence="2" type="ORF">F0562_004045</name>
</gene>
<keyword evidence="3" id="KW-1185">Reference proteome</keyword>
<protein>
    <submittedName>
        <fullName evidence="2">Uncharacterized protein</fullName>
    </submittedName>
</protein>
<organism evidence="2 3">
    <name type="scientific">Nyssa sinensis</name>
    <dbReference type="NCBI Taxonomy" id="561372"/>
    <lineage>
        <taxon>Eukaryota</taxon>
        <taxon>Viridiplantae</taxon>
        <taxon>Streptophyta</taxon>
        <taxon>Embryophyta</taxon>
        <taxon>Tracheophyta</taxon>
        <taxon>Spermatophyta</taxon>
        <taxon>Magnoliopsida</taxon>
        <taxon>eudicotyledons</taxon>
        <taxon>Gunneridae</taxon>
        <taxon>Pentapetalae</taxon>
        <taxon>asterids</taxon>
        <taxon>Cornales</taxon>
        <taxon>Nyssaceae</taxon>
        <taxon>Nyssa</taxon>
    </lineage>
</organism>
<dbReference type="Proteomes" id="UP000325577">
    <property type="component" value="Linkage Group LG1"/>
</dbReference>
<dbReference type="AlphaFoldDB" id="A0A5J5BY93"/>
<feature type="transmembrane region" description="Helical" evidence="1">
    <location>
        <begin position="25"/>
        <end position="47"/>
    </location>
</feature>
<reference evidence="2 3" key="1">
    <citation type="submission" date="2019-09" db="EMBL/GenBank/DDBJ databases">
        <title>A chromosome-level genome assembly of the Chinese tupelo Nyssa sinensis.</title>
        <authorList>
            <person name="Yang X."/>
            <person name="Kang M."/>
            <person name="Yang Y."/>
            <person name="Xiong H."/>
            <person name="Wang M."/>
            <person name="Zhang Z."/>
            <person name="Wang Z."/>
            <person name="Wu H."/>
            <person name="Ma T."/>
            <person name="Liu J."/>
            <person name="Xi Z."/>
        </authorList>
    </citation>
    <scope>NUCLEOTIDE SEQUENCE [LARGE SCALE GENOMIC DNA]</scope>
    <source>
        <strain evidence="2">J267</strain>
        <tissue evidence="2">Leaf</tissue>
    </source>
</reference>
<feature type="transmembrane region" description="Helical" evidence="1">
    <location>
        <begin position="59"/>
        <end position="79"/>
    </location>
</feature>
<name>A0A5J5BY93_9ASTE</name>
<keyword evidence="1" id="KW-0812">Transmembrane</keyword>
<evidence type="ECO:0000313" key="2">
    <source>
        <dbReference type="EMBL" id="KAA8547616.1"/>
    </source>
</evidence>
<proteinExistence type="predicted"/>
<dbReference type="EMBL" id="CM018032">
    <property type="protein sequence ID" value="KAA8547616.1"/>
    <property type="molecule type" value="Genomic_DNA"/>
</dbReference>